<dbReference type="EMBL" id="NCKU01000494">
    <property type="protein sequence ID" value="RWS15306.1"/>
    <property type="molecule type" value="Genomic_DNA"/>
</dbReference>
<evidence type="ECO:0000256" key="3">
    <source>
        <dbReference type="ARBA" id="ARBA00022771"/>
    </source>
</evidence>
<keyword evidence="11" id="KW-1185">Reference proteome</keyword>
<evidence type="ECO:0000256" key="5">
    <source>
        <dbReference type="ARBA" id="ARBA00023015"/>
    </source>
</evidence>
<dbReference type="SUPFAM" id="SSF57716">
    <property type="entry name" value="Glucocorticoid receptor-like (DNA-binding domain)"/>
    <property type="match status" value="1"/>
</dbReference>
<evidence type="ECO:0000313" key="10">
    <source>
        <dbReference type="EMBL" id="RWS15306.1"/>
    </source>
</evidence>
<reference evidence="10 11" key="1">
    <citation type="journal article" date="2018" name="Gigascience">
        <title>Genomes of trombidid mites reveal novel predicted allergens and laterally-transferred genes associated with secondary metabolism.</title>
        <authorList>
            <person name="Dong X."/>
            <person name="Chaisiri K."/>
            <person name="Xia D."/>
            <person name="Armstrong S.D."/>
            <person name="Fang Y."/>
            <person name="Donnelly M.J."/>
            <person name="Kadowaki T."/>
            <person name="McGarry J.W."/>
            <person name="Darby A.C."/>
            <person name="Makepeace B.L."/>
        </authorList>
    </citation>
    <scope>NUCLEOTIDE SEQUENCE [LARGE SCALE GENOMIC DNA]</scope>
    <source>
        <strain evidence="10">UoL-WK</strain>
    </source>
</reference>
<dbReference type="GO" id="GO:0000978">
    <property type="term" value="F:RNA polymerase II cis-regulatory region sequence-specific DNA binding"/>
    <property type="evidence" value="ECO:0007669"/>
    <property type="project" value="TreeGrafter"/>
</dbReference>
<comment type="caution">
    <text evidence="10">The sequence shown here is derived from an EMBL/GenBank/DDBJ whole genome shotgun (WGS) entry which is preliminary data.</text>
</comment>
<evidence type="ECO:0000259" key="9">
    <source>
        <dbReference type="PROSITE" id="PS50114"/>
    </source>
</evidence>
<dbReference type="GO" id="GO:0005634">
    <property type="term" value="C:nucleus"/>
    <property type="evidence" value="ECO:0007669"/>
    <property type="project" value="UniProtKB-SubCell"/>
</dbReference>
<dbReference type="InterPro" id="IPR013088">
    <property type="entry name" value="Znf_NHR/GATA"/>
</dbReference>
<dbReference type="AlphaFoldDB" id="A0A443RJ50"/>
<feature type="domain" description="GATA-type" evidence="9">
    <location>
        <begin position="4"/>
        <end position="47"/>
    </location>
</feature>
<dbReference type="GO" id="GO:0045165">
    <property type="term" value="P:cell fate commitment"/>
    <property type="evidence" value="ECO:0007669"/>
    <property type="project" value="TreeGrafter"/>
</dbReference>
<dbReference type="GO" id="GO:0045944">
    <property type="term" value="P:positive regulation of transcription by RNA polymerase II"/>
    <property type="evidence" value="ECO:0007669"/>
    <property type="project" value="TreeGrafter"/>
</dbReference>
<dbReference type="PROSITE" id="PS50114">
    <property type="entry name" value="GATA_ZN_FINGER_2"/>
    <property type="match status" value="1"/>
</dbReference>
<dbReference type="PANTHER" id="PTHR10071:SF337">
    <property type="entry name" value="GATA-BINDING FACTOR A"/>
    <property type="match status" value="1"/>
</dbReference>
<name>A0A443RJ50_9ACAR</name>
<dbReference type="PRINTS" id="PR00619">
    <property type="entry name" value="GATAZNFINGER"/>
</dbReference>
<dbReference type="GO" id="GO:0000981">
    <property type="term" value="F:DNA-binding transcription factor activity, RNA polymerase II-specific"/>
    <property type="evidence" value="ECO:0007669"/>
    <property type="project" value="TreeGrafter"/>
</dbReference>
<keyword evidence="3 8" id="KW-0863">Zinc-finger</keyword>
<gene>
    <name evidence="10" type="ORF">B4U79_00236</name>
</gene>
<dbReference type="GO" id="GO:0000122">
    <property type="term" value="P:negative regulation of transcription by RNA polymerase II"/>
    <property type="evidence" value="ECO:0007669"/>
    <property type="project" value="TreeGrafter"/>
</dbReference>
<keyword evidence="5" id="KW-0805">Transcription regulation</keyword>
<dbReference type="Pfam" id="PF00320">
    <property type="entry name" value="GATA"/>
    <property type="match status" value="1"/>
</dbReference>
<evidence type="ECO:0000256" key="8">
    <source>
        <dbReference type="PROSITE-ProRule" id="PRU00094"/>
    </source>
</evidence>
<dbReference type="InterPro" id="IPR039355">
    <property type="entry name" value="Transcription_factor_GATA"/>
</dbReference>
<evidence type="ECO:0000256" key="7">
    <source>
        <dbReference type="ARBA" id="ARBA00023242"/>
    </source>
</evidence>
<proteinExistence type="predicted"/>
<evidence type="ECO:0000256" key="1">
    <source>
        <dbReference type="ARBA" id="ARBA00004123"/>
    </source>
</evidence>
<dbReference type="Proteomes" id="UP000285301">
    <property type="component" value="Unassembled WGS sequence"/>
</dbReference>
<feature type="non-terminal residue" evidence="10">
    <location>
        <position position="1"/>
    </location>
</feature>
<dbReference type="GO" id="GO:0008270">
    <property type="term" value="F:zinc ion binding"/>
    <property type="evidence" value="ECO:0007669"/>
    <property type="project" value="UniProtKB-KW"/>
</dbReference>
<accession>A0A443RJ50</accession>
<keyword evidence="4" id="KW-0862">Zinc</keyword>
<sequence>CSTRWSRIRCSNCDTTTTSYWRRNAQGDTMCDACGLYFKVHGVSRPL</sequence>
<dbReference type="CDD" id="cd00202">
    <property type="entry name" value="ZnF_GATA"/>
    <property type="match status" value="1"/>
</dbReference>
<dbReference type="PANTHER" id="PTHR10071">
    <property type="entry name" value="TRANSCRIPTION FACTOR GATA FAMILY MEMBER"/>
    <property type="match status" value="1"/>
</dbReference>
<dbReference type="SMART" id="SM00401">
    <property type="entry name" value="ZnF_GATA"/>
    <property type="match status" value="1"/>
</dbReference>
<dbReference type="STRING" id="1965070.A0A443RJ50"/>
<evidence type="ECO:0000256" key="4">
    <source>
        <dbReference type="ARBA" id="ARBA00022833"/>
    </source>
</evidence>
<comment type="subcellular location">
    <subcellularLocation>
        <location evidence="1">Nucleus</location>
    </subcellularLocation>
</comment>
<keyword evidence="7" id="KW-0539">Nucleus</keyword>
<protein>
    <submittedName>
        <fullName evidence="10">Siderophore biosynthesis regulatory protein URBS1-like isoform X2</fullName>
    </submittedName>
</protein>
<dbReference type="Gene3D" id="3.30.50.10">
    <property type="entry name" value="Erythroid Transcription Factor GATA-1, subunit A"/>
    <property type="match status" value="1"/>
</dbReference>
<dbReference type="OrthoDB" id="6489427at2759"/>
<dbReference type="InterPro" id="IPR000679">
    <property type="entry name" value="Znf_GATA"/>
</dbReference>
<keyword evidence="6" id="KW-0804">Transcription</keyword>
<organism evidence="10 11">
    <name type="scientific">Dinothrombium tinctorium</name>
    <dbReference type="NCBI Taxonomy" id="1965070"/>
    <lineage>
        <taxon>Eukaryota</taxon>
        <taxon>Metazoa</taxon>
        <taxon>Ecdysozoa</taxon>
        <taxon>Arthropoda</taxon>
        <taxon>Chelicerata</taxon>
        <taxon>Arachnida</taxon>
        <taxon>Acari</taxon>
        <taxon>Acariformes</taxon>
        <taxon>Trombidiformes</taxon>
        <taxon>Prostigmata</taxon>
        <taxon>Anystina</taxon>
        <taxon>Parasitengona</taxon>
        <taxon>Trombidioidea</taxon>
        <taxon>Trombidiidae</taxon>
        <taxon>Dinothrombium</taxon>
    </lineage>
</organism>
<keyword evidence="2" id="KW-0479">Metal-binding</keyword>
<evidence type="ECO:0000256" key="6">
    <source>
        <dbReference type="ARBA" id="ARBA00023163"/>
    </source>
</evidence>
<evidence type="ECO:0000313" key="11">
    <source>
        <dbReference type="Proteomes" id="UP000285301"/>
    </source>
</evidence>
<evidence type="ECO:0000256" key="2">
    <source>
        <dbReference type="ARBA" id="ARBA00022723"/>
    </source>
</evidence>
<feature type="non-terminal residue" evidence="10">
    <location>
        <position position="47"/>
    </location>
</feature>